<dbReference type="InterPro" id="IPR030184">
    <property type="entry name" value="WAT1-related"/>
</dbReference>
<feature type="transmembrane region" description="Helical" evidence="6">
    <location>
        <begin position="138"/>
        <end position="156"/>
    </location>
</feature>
<comment type="caution">
    <text evidence="8">The sequence shown here is derived from an EMBL/GenBank/DDBJ whole genome shotgun (WGS) entry which is preliminary data.</text>
</comment>
<organism evidence="8 9">
    <name type="scientific">Stylosanthes scabra</name>
    <dbReference type="NCBI Taxonomy" id="79078"/>
    <lineage>
        <taxon>Eukaryota</taxon>
        <taxon>Viridiplantae</taxon>
        <taxon>Streptophyta</taxon>
        <taxon>Embryophyta</taxon>
        <taxon>Tracheophyta</taxon>
        <taxon>Spermatophyta</taxon>
        <taxon>Magnoliopsida</taxon>
        <taxon>eudicotyledons</taxon>
        <taxon>Gunneridae</taxon>
        <taxon>Pentapetalae</taxon>
        <taxon>rosids</taxon>
        <taxon>fabids</taxon>
        <taxon>Fabales</taxon>
        <taxon>Fabaceae</taxon>
        <taxon>Papilionoideae</taxon>
        <taxon>50 kb inversion clade</taxon>
        <taxon>dalbergioids sensu lato</taxon>
        <taxon>Dalbergieae</taxon>
        <taxon>Pterocarpus clade</taxon>
        <taxon>Stylosanthes</taxon>
    </lineage>
</organism>
<evidence type="ECO:0000256" key="2">
    <source>
        <dbReference type="ARBA" id="ARBA00007635"/>
    </source>
</evidence>
<protein>
    <recommendedName>
        <fullName evidence="6">WAT1-related protein</fullName>
    </recommendedName>
</protein>
<comment type="similarity">
    <text evidence="2 6">Belongs to the drug/metabolite transporter (DMT) superfamily. Plant drug/metabolite exporter (P-DME) (TC 2.A.7.4) family.</text>
</comment>
<evidence type="ECO:0000256" key="4">
    <source>
        <dbReference type="ARBA" id="ARBA00022989"/>
    </source>
</evidence>
<dbReference type="SUPFAM" id="SSF103481">
    <property type="entry name" value="Multidrug resistance efflux transporter EmrE"/>
    <property type="match status" value="2"/>
</dbReference>
<comment type="subcellular location">
    <subcellularLocation>
        <location evidence="1 6">Membrane</location>
        <topology evidence="1 6">Multi-pass membrane protein</topology>
    </subcellularLocation>
</comment>
<dbReference type="EMBL" id="JASCZI010000171">
    <property type="protein sequence ID" value="MED6109649.1"/>
    <property type="molecule type" value="Genomic_DNA"/>
</dbReference>
<accession>A0ABU6QCS4</accession>
<feature type="transmembrane region" description="Helical" evidence="6">
    <location>
        <begin position="225"/>
        <end position="246"/>
    </location>
</feature>
<feature type="transmembrane region" description="Helical" evidence="6">
    <location>
        <begin position="315"/>
        <end position="333"/>
    </location>
</feature>
<sequence length="378" mass="41196">MERRWSFYKNLLPILLLVGIEINDVGLLTLFKAATNKGMSNHVFVAYAYAIATLVLIPAPFISKRSRVVPPLSFSILSKIVLLGIIGSSSQILGYAGISYSSPTLASSIGNLVPAFTFLLAIFFRMEKISVKSRSSQAKVMGSIISIGGAFALTFYKGPSMTISNNSHTKITSLPSLLLHQPINTLKSVDTNWVIAGILLIADYLLVSLWYILQVDVLKDYPDELSMLFFYNVTSTITSTIVGSIMEPNASAWKISLDISLLSILCSGLLGKFLSNAIYAWVIHIKGPVYVTSFKPLSIVISIAMGVMFLGDTLYLGSVIGATIISIGLYTVLWGKSKEEAEEDVVGSIESVTTSDENVPFLHSYNTPYCENKKDTNV</sequence>
<feature type="transmembrane region" description="Helical" evidence="6">
    <location>
        <begin position="104"/>
        <end position="126"/>
    </location>
</feature>
<evidence type="ECO:0000313" key="9">
    <source>
        <dbReference type="Proteomes" id="UP001341840"/>
    </source>
</evidence>
<keyword evidence="5 6" id="KW-0472">Membrane</keyword>
<evidence type="ECO:0000259" key="7">
    <source>
        <dbReference type="Pfam" id="PF00892"/>
    </source>
</evidence>
<evidence type="ECO:0000256" key="6">
    <source>
        <dbReference type="RuleBase" id="RU363077"/>
    </source>
</evidence>
<dbReference type="Proteomes" id="UP001341840">
    <property type="component" value="Unassembled WGS sequence"/>
</dbReference>
<keyword evidence="9" id="KW-1185">Reference proteome</keyword>
<dbReference type="InterPro" id="IPR037185">
    <property type="entry name" value="EmrE-like"/>
</dbReference>
<name>A0ABU6QCS4_9FABA</name>
<proteinExistence type="inferred from homology"/>
<keyword evidence="3 6" id="KW-0812">Transmembrane</keyword>
<reference evidence="8 9" key="1">
    <citation type="journal article" date="2023" name="Plants (Basel)">
        <title>Bridging the Gap: Combining Genomics and Transcriptomics Approaches to Understand Stylosanthes scabra, an Orphan Legume from the Brazilian Caatinga.</title>
        <authorList>
            <person name="Ferreira-Neto J.R.C."/>
            <person name="da Silva M.D."/>
            <person name="Binneck E."/>
            <person name="de Melo N.F."/>
            <person name="da Silva R.H."/>
            <person name="de Melo A.L.T.M."/>
            <person name="Pandolfi V."/>
            <person name="Bustamante F.O."/>
            <person name="Brasileiro-Vidal A.C."/>
            <person name="Benko-Iseppon A.M."/>
        </authorList>
    </citation>
    <scope>NUCLEOTIDE SEQUENCE [LARGE SCALE GENOMIC DNA]</scope>
    <source>
        <tissue evidence="8">Leaves</tissue>
    </source>
</reference>
<feature type="domain" description="EamA" evidence="7">
    <location>
        <begin position="30"/>
        <end position="152"/>
    </location>
</feature>
<feature type="transmembrane region" description="Helical" evidence="6">
    <location>
        <begin position="261"/>
        <end position="282"/>
    </location>
</feature>
<evidence type="ECO:0000256" key="3">
    <source>
        <dbReference type="ARBA" id="ARBA00022692"/>
    </source>
</evidence>
<feature type="transmembrane region" description="Helical" evidence="6">
    <location>
        <begin position="289"/>
        <end position="309"/>
    </location>
</feature>
<keyword evidence="4 6" id="KW-1133">Transmembrane helix</keyword>
<evidence type="ECO:0000313" key="8">
    <source>
        <dbReference type="EMBL" id="MED6109649.1"/>
    </source>
</evidence>
<feature type="transmembrane region" description="Helical" evidence="6">
    <location>
        <begin position="43"/>
        <end position="62"/>
    </location>
</feature>
<evidence type="ECO:0000256" key="1">
    <source>
        <dbReference type="ARBA" id="ARBA00004141"/>
    </source>
</evidence>
<feature type="transmembrane region" description="Helical" evidence="6">
    <location>
        <begin position="193"/>
        <end position="213"/>
    </location>
</feature>
<gene>
    <name evidence="8" type="ORF">PIB30_035644</name>
</gene>
<dbReference type="InterPro" id="IPR000620">
    <property type="entry name" value="EamA_dom"/>
</dbReference>
<dbReference type="PANTHER" id="PTHR31218">
    <property type="entry name" value="WAT1-RELATED PROTEIN"/>
    <property type="match status" value="1"/>
</dbReference>
<evidence type="ECO:0000256" key="5">
    <source>
        <dbReference type="ARBA" id="ARBA00023136"/>
    </source>
</evidence>
<feature type="transmembrane region" description="Helical" evidence="6">
    <location>
        <begin position="74"/>
        <end position="98"/>
    </location>
</feature>
<dbReference type="Pfam" id="PF00892">
    <property type="entry name" value="EamA"/>
    <property type="match status" value="1"/>
</dbReference>
<feature type="transmembrane region" description="Helical" evidence="6">
    <location>
        <begin position="12"/>
        <end position="31"/>
    </location>
</feature>